<evidence type="ECO:0000313" key="3">
    <source>
        <dbReference type="Proteomes" id="UP000266693"/>
    </source>
</evidence>
<comment type="caution">
    <text evidence="2">The sequence shown here is derived from an EMBL/GenBank/DDBJ whole genome shotgun (WGS) entry which is preliminary data.</text>
</comment>
<organism evidence="2 3">
    <name type="scientific">Sphingomonas gilva</name>
    <dbReference type="NCBI Taxonomy" id="2305907"/>
    <lineage>
        <taxon>Bacteria</taxon>
        <taxon>Pseudomonadati</taxon>
        <taxon>Pseudomonadota</taxon>
        <taxon>Alphaproteobacteria</taxon>
        <taxon>Sphingomonadales</taxon>
        <taxon>Sphingomonadaceae</taxon>
        <taxon>Sphingomonas</taxon>
    </lineage>
</organism>
<dbReference type="EMBL" id="QWLV01000002">
    <property type="protein sequence ID" value="RHW17920.1"/>
    <property type="molecule type" value="Genomic_DNA"/>
</dbReference>
<dbReference type="Proteomes" id="UP000266693">
    <property type="component" value="Unassembled WGS sequence"/>
</dbReference>
<name>A0A396RN93_9SPHN</name>
<reference evidence="2 3" key="1">
    <citation type="submission" date="2018-08" db="EMBL/GenBank/DDBJ databases">
        <title>The multiple taxonomic identification of Sphingomonas gilva.</title>
        <authorList>
            <person name="Zhu D."/>
            <person name="Zheng S."/>
        </authorList>
    </citation>
    <scope>NUCLEOTIDE SEQUENCE [LARGE SCALE GENOMIC DNA]</scope>
    <source>
        <strain evidence="2 3">ZDH117</strain>
    </source>
</reference>
<dbReference type="InterPro" id="IPR002716">
    <property type="entry name" value="PIN_dom"/>
</dbReference>
<sequence>MKLLVDTHVLLWWLEDDGRLGSHARDCISDPANIVLISDVSLWEIAIKSRIGKLKVDSSLIEREAAGADFTRLAIRPNHIHAVLRLPDHHRDPFDHLIIAQAIIEDATLVTADRRIGRYQAKTMVCS</sequence>
<dbReference type="SUPFAM" id="SSF88723">
    <property type="entry name" value="PIN domain-like"/>
    <property type="match status" value="1"/>
</dbReference>
<gene>
    <name evidence="2" type="ORF">D1610_05270</name>
</gene>
<evidence type="ECO:0000313" key="2">
    <source>
        <dbReference type="EMBL" id="RHW17920.1"/>
    </source>
</evidence>
<dbReference type="InterPro" id="IPR052919">
    <property type="entry name" value="TA_system_RNase"/>
</dbReference>
<dbReference type="Pfam" id="PF01850">
    <property type="entry name" value="PIN"/>
    <property type="match status" value="1"/>
</dbReference>
<dbReference type="RefSeq" id="WP_118863111.1">
    <property type="nucleotide sequence ID" value="NZ_QWLV01000002.1"/>
</dbReference>
<feature type="domain" description="PIN" evidence="1">
    <location>
        <begin position="4"/>
        <end position="120"/>
    </location>
</feature>
<dbReference type="PANTHER" id="PTHR36173:SF2">
    <property type="entry name" value="RIBONUCLEASE VAPC16"/>
    <property type="match status" value="1"/>
</dbReference>
<proteinExistence type="predicted"/>
<dbReference type="InterPro" id="IPR041705">
    <property type="entry name" value="PIN_Sll0205"/>
</dbReference>
<dbReference type="AlphaFoldDB" id="A0A396RN93"/>
<dbReference type="CDD" id="cd09872">
    <property type="entry name" value="PIN_Sll0205-like"/>
    <property type="match status" value="1"/>
</dbReference>
<keyword evidence="3" id="KW-1185">Reference proteome</keyword>
<dbReference type="PANTHER" id="PTHR36173">
    <property type="entry name" value="RIBONUCLEASE VAPC16-RELATED"/>
    <property type="match status" value="1"/>
</dbReference>
<protein>
    <submittedName>
        <fullName evidence="2">Type II toxin-antitoxin system VapC family toxin</fullName>
    </submittedName>
</protein>
<dbReference type="Gene3D" id="3.40.50.1010">
    <property type="entry name" value="5'-nuclease"/>
    <property type="match status" value="1"/>
</dbReference>
<evidence type="ECO:0000259" key="1">
    <source>
        <dbReference type="Pfam" id="PF01850"/>
    </source>
</evidence>
<accession>A0A396RN93</accession>
<dbReference type="InterPro" id="IPR029060">
    <property type="entry name" value="PIN-like_dom_sf"/>
</dbReference>
<dbReference type="OrthoDB" id="9798990at2"/>